<feature type="region of interest" description="Disordered" evidence="1">
    <location>
        <begin position="1"/>
        <end position="59"/>
    </location>
</feature>
<evidence type="ECO:0000313" key="3">
    <source>
        <dbReference type="Proteomes" id="UP000198226"/>
    </source>
</evidence>
<keyword evidence="3" id="KW-1185">Reference proteome</keyword>
<dbReference type="AlphaFoldDB" id="A0A1C5K6L1"/>
<evidence type="ECO:0008006" key="4">
    <source>
        <dbReference type="Google" id="ProtNLM"/>
    </source>
</evidence>
<evidence type="ECO:0000313" key="2">
    <source>
        <dbReference type="EMBL" id="SCG78337.1"/>
    </source>
</evidence>
<sequence length="143" mass="15766">MSQQSPATPSAHALVADATENSMDLSRSSPSRPRDRFGTETQRSSNASPVHARPGGAVRPHVPMRPLWRCRVCAAPWPCQPARLMLTRDYRRDRVGLSVYMAGRLFDATGDLVTLNPNAVPAPAELFDRFLAWTRRRTGPGEG</sequence>
<gene>
    <name evidence="2" type="ORF">GA0070623_4375</name>
</gene>
<dbReference type="EMBL" id="LT607752">
    <property type="protein sequence ID" value="SCG78337.1"/>
    <property type="molecule type" value="Genomic_DNA"/>
</dbReference>
<feature type="compositionally biased region" description="Polar residues" evidence="1">
    <location>
        <begin position="39"/>
        <end position="48"/>
    </location>
</feature>
<proteinExistence type="predicted"/>
<name>A0A1C5K6L1_9ACTN</name>
<protein>
    <recommendedName>
        <fullName evidence="4">Flavin reductase</fullName>
    </recommendedName>
</protein>
<accession>A0A1C5K6L1</accession>
<evidence type="ECO:0000256" key="1">
    <source>
        <dbReference type="SAM" id="MobiDB-lite"/>
    </source>
</evidence>
<dbReference type="Proteomes" id="UP000198226">
    <property type="component" value="Chromosome I"/>
</dbReference>
<reference evidence="3" key="1">
    <citation type="submission" date="2016-06" db="EMBL/GenBank/DDBJ databases">
        <authorList>
            <person name="Varghese N."/>
            <person name="Submissions Spin"/>
        </authorList>
    </citation>
    <scope>NUCLEOTIDE SEQUENCE [LARGE SCALE GENOMIC DNA]</scope>
    <source>
        <strain evidence="3">DSM 44983</strain>
    </source>
</reference>
<organism evidence="2 3">
    <name type="scientific">Micromonospora rifamycinica</name>
    <dbReference type="NCBI Taxonomy" id="291594"/>
    <lineage>
        <taxon>Bacteria</taxon>
        <taxon>Bacillati</taxon>
        <taxon>Actinomycetota</taxon>
        <taxon>Actinomycetes</taxon>
        <taxon>Micromonosporales</taxon>
        <taxon>Micromonosporaceae</taxon>
        <taxon>Micromonospora</taxon>
    </lineage>
</organism>